<evidence type="ECO:0000256" key="1">
    <source>
        <dbReference type="ARBA" id="ARBA00010154"/>
    </source>
</evidence>
<evidence type="ECO:0000256" key="2">
    <source>
        <dbReference type="PIRSR" id="PIRSR600888-1"/>
    </source>
</evidence>
<dbReference type="InterPro" id="IPR011051">
    <property type="entry name" value="RmlC_Cupin_sf"/>
</dbReference>
<feature type="active site" description="Proton acceptor" evidence="2">
    <location>
        <position position="62"/>
    </location>
</feature>
<dbReference type="PANTHER" id="PTHR21047">
    <property type="entry name" value="DTDP-6-DEOXY-D-GLUCOSE-3,5 EPIMERASE"/>
    <property type="match status" value="1"/>
</dbReference>
<dbReference type="PANTHER" id="PTHR21047:SF2">
    <property type="entry name" value="THYMIDINE DIPHOSPHO-4-KETO-RHAMNOSE 3,5-EPIMERASE"/>
    <property type="match status" value="1"/>
</dbReference>
<comment type="similarity">
    <text evidence="1 3">Belongs to the dTDP-4-dehydrorhamnose 3,5-epimerase family.</text>
</comment>
<dbReference type="OrthoDB" id="9800680at2"/>
<keyword evidence="5" id="KW-1185">Reference proteome</keyword>
<dbReference type="Proteomes" id="UP000321328">
    <property type="component" value="Unassembled WGS sequence"/>
</dbReference>
<evidence type="ECO:0000313" key="4">
    <source>
        <dbReference type="EMBL" id="GEL19847.1"/>
    </source>
</evidence>
<comment type="catalytic activity">
    <reaction evidence="3">
        <text>dTDP-4-dehydro-6-deoxy-alpha-D-glucose = dTDP-4-dehydro-beta-L-rhamnose</text>
        <dbReference type="Rhea" id="RHEA:16969"/>
        <dbReference type="ChEBI" id="CHEBI:57649"/>
        <dbReference type="ChEBI" id="CHEBI:62830"/>
        <dbReference type="EC" id="5.1.3.13"/>
    </reaction>
</comment>
<dbReference type="Gene3D" id="2.60.120.10">
    <property type="entry name" value="Jelly Rolls"/>
    <property type="match status" value="1"/>
</dbReference>
<comment type="function">
    <text evidence="3">Catalyzes the epimerization of the C3' and C5'positions of dTDP-6-deoxy-D-xylo-4-hexulose, forming dTDP-6-deoxy-L-lyxo-4-hexulose.</text>
</comment>
<dbReference type="GO" id="GO:0000271">
    <property type="term" value="P:polysaccharide biosynthetic process"/>
    <property type="evidence" value="ECO:0007669"/>
    <property type="project" value="TreeGrafter"/>
</dbReference>
<proteinExistence type="inferred from homology"/>
<comment type="caution">
    <text evidence="4">The sequence shown here is derived from an EMBL/GenBank/DDBJ whole genome shotgun (WGS) entry which is preliminary data.</text>
</comment>
<dbReference type="GO" id="GO:0008830">
    <property type="term" value="F:dTDP-4-dehydrorhamnose 3,5-epimerase activity"/>
    <property type="evidence" value="ECO:0007669"/>
    <property type="project" value="UniProtKB-UniRule"/>
</dbReference>
<protein>
    <recommendedName>
        <fullName evidence="3">dTDP-4-dehydrorhamnose 3,5-epimerase</fullName>
        <ecNumber evidence="3">5.1.3.13</ecNumber>
    </recommendedName>
    <alternativeName>
        <fullName evidence="3">Thymidine diphospho-4-keto-rhamnose 3,5-epimerase</fullName>
    </alternativeName>
</protein>
<dbReference type="RefSeq" id="WP_037057825.1">
    <property type="nucleotide sequence ID" value="NZ_AUII01000031.1"/>
</dbReference>
<sequence length="191" mass="20958">MHVRQTRLSGVLLFEPTPHTDERGWFSRTFDAASVADAGIDPTGFVQDSQSRSLLGVIRGLHGRRGTGEAKLVRCAHGAIHDVVVDARPDSPTFGRWEAFTLDDTNLASLYIPRGCLHGFQALTSIADTCYRIDAHHDPTQDVAVRFDDPELGIRWPLEVTLVSDKDRRAASWSALRAQLRDASATVSGPV</sequence>
<evidence type="ECO:0000256" key="3">
    <source>
        <dbReference type="RuleBase" id="RU364069"/>
    </source>
</evidence>
<name>A0A511D5C5_9PSEU</name>
<organism evidence="4 5">
    <name type="scientific">Pseudonocardia asaccharolytica DSM 44247 = NBRC 16224</name>
    <dbReference type="NCBI Taxonomy" id="1123024"/>
    <lineage>
        <taxon>Bacteria</taxon>
        <taxon>Bacillati</taxon>
        <taxon>Actinomycetota</taxon>
        <taxon>Actinomycetes</taxon>
        <taxon>Pseudonocardiales</taxon>
        <taxon>Pseudonocardiaceae</taxon>
        <taxon>Pseudonocardia</taxon>
    </lineage>
</organism>
<dbReference type="InterPro" id="IPR014710">
    <property type="entry name" value="RmlC-like_jellyroll"/>
</dbReference>
<comment type="subunit">
    <text evidence="3">Homodimer.</text>
</comment>
<feature type="active site" description="Proton donor" evidence="2">
    <location>
        <position position="131"/>
    </location>
</feature>
<dbReference type="NCBIfam" id="TIGR01221">
    <property type="entry name" value="rmlC"/>
    <property type="match status" value="1"/>
</dbReference>
<evidence type="ECO:0000313" key="5">
    <source>
        <dbReference type="Proteomes" id="UP000321328"/>
    </source>
</evidence>
<dbReference type="CDD" id="cd00438">
    <property type="entry name" value="cupin_RmlC"/>
    <property type="match status" value="1"/>
</dbReference>
<dbReference type="GO" id="GO:0005829">
    <property type="term" value="C:cytosol"/>
    <property type="evidence" value="ECO:0007669"/>
    <property type="project" value="TreeGrafter"/>
</dbReference>
<dbReference type="AlphaFoldDB" id="A0A511D5C5"/>
<dbReference type="Pfam" id="PF00908">
    <property type="entry name" value="dTDP_sugar_isom"/>
    <property type="match status" value="1"/>
</dbReference>
<comment type="pathway">
    <text evidence="3">Carbohydrate biosynthesis; dTDP-L-rhamnose biosynthesis.</text>
</comment>
<dbReference type="GO" id="GO:0019305">
    <property type="term" value="P:dTDP-rhamnose biosynthetic process"/>
    <property type="evidence" value="ECO:0007669"/>
    <property type="project" value="UniProtKB-UniRule"/>
</dbReference>
<dbReference type="SUPFAM" id="SSF51182">
    <property type="entry name" value="RmlC-like cupins"/>
    <property type="match status" value="1"/>
</dbReference>
<dbReference type="UniPathway" id="UPA00124"/>
<dbReference type="EC" id="5.1.3.13" evidence="3"/>
<dbReference type="STRING" id="1123024.GCA_000423625_04325"/>
<accession>A0A511D5C5</accession>
<reference evidence="4 5" key="1">
    <citation type="submission" date="2019-07" db="EMBL/GenBank/DDBJ databases">
        <title>Whole genome shotgun sequence of Pseudonocardia asaccharolytica NBRC 16224.</title>
        <authorList>
            <person name="Hosoyama A."/>
            <person name="Uohara A."/>
            <person name="Ohji S."/>
            <person name="Ichikawa N."/>
        </authorList>
    </citation>
    <scope>NUCLEOTIDE SEQUENCE [LARGE SCALE GENOMIC DNA]</scope>
    <source>
        <strain evidence="4 5">NBRC 16224</strain>
    </source>
</reference>
<keyword evidence="3" id="KW-0413">Isomerase</keyword>
<dbReference type="InterPro" id="IPR000888">
    <property type="entry name" value="RmlC-like"/>
</dbReference>
<dbReference type="EMBL" id="BJVI01000048">
    <property type="protein sequence ID" value="GEL19847.1"/>
    <property type="molecule type" value="Genomic_DNA"/>
</dbReference>
<gene>
    <name evidence="4" type="primary">rfbC</name>
    <name evidence="4" type="ORF">PA7_36840</name>
</gene>